<dbReference type="Proteomes" id="UP001381693">
    <property type="component" value="Unassembled WGS sequence"/>
</dbReference>
<feature type="region of interest" description="Disordered" evidence="1">
    <location>
        <begin position="1"/>
        <end position="67"/>
    </location>
</feature>
<proteinExistence type="predicted"/>
<name>A0AAN8WSA8_HALRR</name>
<organism evidence="2 3">
    <name type="scientific">Halocaridina rubra</name>
    <name type="common">Hawaiian red shrimp</name>
    <dbReference type="NCBI Taxonomy" id="373956"/>
    <lineage>
        <taxon>Eukaryota</taxon>
        <taxon>Metazoa</taxon>
        <taxon>Ecdysozoa</taxon>
        <taxon>Arthropoda</taxon>
        <taxon>Crustacea</taxon>
        <taxon>Multicrustacea</taxon>
        <taxon>Malacostraca</taxon>
        <taxon>Eumalacostraca</taxon>
        <taxon>Eucarida</taxon>
        <taxon>Decapoda</taxon>
        <taxon>Pleocyemata</taxon>
        <taxon>Caridea</taxon>
        <taxon>Atyoidea</taxon>
        <taxon>Atyidae</taxon>
        <taxon>Halocaridina</taxon>
    </lineage>
</organism>
<keyword evidence="3" id="KW-1185">Reference proteome</keyword>
<accession>A0AAN8WSA8</accession>
<sequence length="145" mass="15951">MMTERDTPRLHPRCSMRSLKPDFKNSSSDVQSYESRSSLRSLGGEKSVEMTQWNGKGGKMNGSKLPEHGKTLIDEEESQTGKASVAGSNVWLSLWSTSGMSNSTNSLNSTDMEIVKNKTDFDNVISREVFLAGYGIFGVAQGRSF</sequence>
<feature type="compositionally biased region" description="Polar residues" evidence="1">
    <location>
        <begin position="24"/>
        <end position="40"/>
    </location>
</feature>
<comment type="caution">
    <text evidence="2">The sequence shown here is derived from an EMBL/GenBank/DDBJ whole genome shotgun (WGS) entry which is preliminary data.</text>
</comment>
<evidence type="ECO:0000313" key="2">
    <source>
        <dbReference type="EMBL" id="KAK7071355.1"/>
    </source>
</evidence>
<evidence type="ECO:0000256" key="1">
    <source>
        <dbReference type="SAM" id="MobiDB-lite"/>
    </source>
</evidence>
<evidence type="ECO:0000313" key="3">
    <source>
        <dbReference type="Proteomes" id="UP001381693"/>
    </source>
</evidence>
<gene>
    <name evidence="2" type="ORF">SK128_002749</name>
</gene>
<dbReference type="AlphaFoldDB" id="A0AAN8WSA8"/>
<dbReference type="EMBL" id="JAXCGZ010015096">
    <property type="protein sequence ID" value="KAK7071355.1"/>
    <property type="molecule type" value="Genomic_DNA"/>
</dbReference>
<reference evidence="2 3" key="1">
    <citation type="submission" date="2023-11" db="EMBL/GenBank/DDBJ databases">
        <title>Halocaridina rubra genome assembly.</title>
        <authorList>
            <person name="Smith C."/>
        </authorList>
    </citation>
    <scope>NUCLEOTIDE SEQUENCE [LARGE SCALE GENOMIC DNA]</scope>
    <source>
        <strain evidence="2">EP-1</strain>
        <tissue evidence="2">Whole</tissue>
    </source>
</reference>
<protein>
    <submittedName>
        <fullName evidence="2">Uncharacterized protein</fullName>
    </submittedName>
</protein>